<proteinExistence type="predicted"/>
<dbReference type="InterPro" id="IPR029058">
    <property type="entry name" value="AB_hydrolase_fold"/>
</dbReference>
<dbReference type="InterPro" id="IPR000073">
    <property type="entry name" value="AB_hydrolase_1"/>
</dbReference>
<sequence length="294" mass="31732">MNVLPPVLAYGTPPAFVEHAARAGLPGWREAGSGQPVLLLHGWSVSGEAFDGQRALATQGYRVIAPDHAGHGLSAALRPSDATIAGLAMDVAALIRHLALDEVVVVGWSMGAMVAWELMRSQSDLPIAMVGSIDMTPRLITSPDWPHGLHSRYDMAQARQMTARIQQRWDSLLAPVAAGLWAKGAQPNPEQSRSVMRMMRQCAPHTLAALWEDMARQDFRAVLQAARWPLFHVYGQCSRLYASSVSHATQALHPAARLTTISGAGHAPHLEHPDQTNAALLQMLHSINDKAASA</sequence>
<comment type="caution">
    <text evidence="3">The sequence shown here is derived from an EMBL/GenBank/DDBJ whole genome shotgun (WGS) entry which is preliminary data.</text>
</comment>
<evidence type="ECO:0000259" key="2">
    <source>
        <dbReference type="Pfam" id="PF12697"/>
    </source>
</evidence>
<dbReference type="Pfam" id="PF12697">
    <property type="entry name" value="Abhydrolase_6"/>
    <property type="match status" value="1"/>
</dbReference>
<organism evidence="3 4">
    <name type="scientific">Ralstonia flaminis</name>
    <dbReference type="NCBI Taxonomy" id="3058597"/>
    <lineage>
        <taxon>Bacteria</taxon>
        <taxon>Pseudomonadati</taxon>
        <taxon>Pseudomonadota</taxon>
        <taxon>Betaproteobacteria</taxon>
        <taxon>Burkholderiales</taxon>
        <taxon>Burkholderiaceae</taxon>
        <taxon>Ralstonia</taxon>
    </lineage>
</organism>
<dbReference type="InterPro" id="IPR000639">
    <property type="entry name" value="Epox_hydrolase-like"/>
</dbReference>
<keyword evidence="4" id="KW-1185">Reference proteome</keyword>
<dbReference type="Proteomes" id="UP001189757">
    <property type="component" value="Unassembled WGS sequence"/>
</dbReference>
<evidence type="ECO:0000313" key="3">
    <source>
        <dbReference type="EMBL" id="CAJ0810527.1"/>
    </source>
</evidence>
<evidence type="ECO:0000256" key="1">
    <source>
        <dbReference type="ARBA" id="ARBA00022801"/>
    </source>
</evidence>
<gene>
    <name evidence="3" type="primary">ydjP</name>
    <name evidence="3" type="ORF">LMG18101_00920</name>
</gene>
<dbReference type="GO" id="GO:0016787">
    <property type="term" value="F:hydrolase activity"/>
    <property type="evidence" value="ECO:0007669"/>
    <property type="project" value="UniProtKB-KW"/>
</dbReference>
<dbReference type="RefSeq" id="WP_316680307.1">
    <property type="nucleotide sequence ID" value="NZ_CATZLL010000002.1"/>
</dbReference>
<dbReference type="PRINTS" id="PR00412">
    <property type="entry name" value="EPOXHYDRLASE"/>
</dbReference>
<protein>
    <submittedName>
        <fullName evidence="3">AB hydrolase superfamily protein YdjP</fullName>
        <ecNumber evidence="3">3.-.-.-</ecNumber>
    </submittedName>
</protein>
<dbReference type="Gene3D" id="3.40.50.1820">
    <property type="entry name" value="alpha/beta hydrolase"/>
    <property type="match status" value="1"/>
</dbReference>
<dbReference type="EC" id="3.-.-.-" evidence="3"/>
<accession>A0ABM9K1S8</accession>
<name>A0ABM9K1S8_9RALS</name>
<feature type="domain" description="AB hydrolase-1" evidence="2">
    <location>
        <begin position="37"/>
        <end position="279"/>
    </location>
</feature>
<evidence type="ECO:0000313" key="4">
    <source>
        <dbReference type="Proteomes" id="UP001189757"/>
    </source>
</evidence>
<reference evidence="3 4" key="1">
    <citation type="submission" date="2023-07" db="EMBL/GenBank/DDBJ databases">
        <authorList>
            <person name="Peeters C."/>
        </authorList>
    </citation>
    <scope>NUCLEOTIDE SEQUENCE [LARGE SCALE GENOMIC DNA]</scope>
    <source>
        <strain evidence="3 4">LMG 18101</strain>
    </source>
</reference>
<dbReference type="PANTHER" id="PTHR43798">
    <property type="entry name" value="MONOACYLGLYCEROL LIPASE"/>
    <property type="match status" value="1"/>
</dbReference>
<dbReference type="PANTHER" id="PTHR43798:SF31">
    <property type="entry name" value="AB HYDROLASE SUPERFAMILY PROTEIN YCLE"/>
    <property type="match status" value="1"/>
</dbReference>
<dbReference type="InterPro" id="IPR050266">
    <property type="entry name" value="AB_hydrolase_sf"/>
</dbReference>
<dbReference type="SUPFAM" id="SSF53474">
    <property type="entry name" value="alpha/beta-Hydrolases"/>
    <property type="match status" value="1"/>
</dbReference>
<dbReference type="EMBL" id="CATZLL010000002">
    <property type="protein sequence ID" value="CAJ0810527.1"/>
    <property type="molecule type" value="Genomic_DNA"/>
</dbReference>
<keyword evidence="1 3" id="KW-0378">Hydrolase</keyword>